<name>A0A1Y1VUG2_9FUNG</name>
<dbReference type="EMBL" id="MCFG01000529">
    <property type="protein sequence ID" value="ORX64384.1"/>
    <property type="molecule type" value="Genomic_DNA"/>
</dbReference>
<dbReference type="Proteomes" id="UP000193944">
    <property type="component" value="Unassembled WGS sequence"/>
</dbReference>
<dbReference type="AlphaFoldDB" id="A0A1Y1VUG2"/>
<feature type="compositionally biased region" description="Polar residues" evidence="1">
    <location>
        <begin position="264"/>
        <end position="280"/>
    </location>
</feature>
<keyword evidence="4" id="KW-1185">Reference proteome</keyword>
<feature type="region of interest" description="Disordered" evidence="1">
    <location>
        <begin position="217"/>
        <end position="280"/>
    </location>
</feature>
<proteinExistence type="predicted"/>
<gene>
    <name evidence="3" type="ORF">BCR32DRAFT_251128</name>
</gene>
<evidence type="ECO:0000256" key="2">
    <source>
        <dbReference type="SAM" id="SignalP"/>
    </source>
</evidence>
<organism evidence="3 4">
    <name type="scientific">Anaeromyces robustus</name>
    <dbReference type="NCBI Taxonomy" id="1754192"/>
    <lineage>
        <taxon>Eukaryota</taxon>
        <taxon>Fungi</taxon>
        <taxon>Fungi incertae sedis</taxon>
        <taxon>Chytridiomycota</taxon>
        <taxon>Chytridiomycota incertae sedis</taxon>
        <taxon>Neocallimastigomycetes</taxon>
        <taxon>Neocallimastigales</taxon>
        <taxon>Neocallimastigaceae</taxon>
        <taxon>Anaeromyces</taxon>
    </lineage>
</organism>
<protein>
    <submittedName>
        <fullName evidence="3">Uncharacterized protein</fullName>
    </submittedName>
</protein>
<evidence type="ECO:0000313" key="4">
    <source>
        <dbReference type="Proteomes" id="UP000193944"/>
    </source>
</evidence>
<accession>A0A1Y1VUG2</accession>
<feature type="signal peptide" evidence="2">
    <location>
        <begin position="1"/>
        <end position="18"/>
    </location>
</feature>
<comment type="caution">
    <text evidence="3">The sequence shown here is derived from an EMBL/GenBank/DDBJ whole genome shotgun (WGS) entry which is preliminary data.</text>
</comment>
<reference evidence="3 4" key="2">
    <citation type="submission" date="2016-08" db="EMBL/GenBank/DDBJ databases">
        <title>Pervasive Adenine N6-methylation of Active Genes in Fungi.</title>
        <authorList>
            <consortium name="DOE Joint Genome Institute"/>
            <person name="Mondo S.J."/>
            <person name="Dannebaum R.O."/>
            <person name="Kuo R.C."/>
            <person name="Labutti K."/>
            <person name="Haridas S."/>
            <person name="Kuo A."/>
            <person name="Salamov A."/>
            <person name="Ahrendt S.R."/>
            <person name="Lipzen A."/>
            <person name="Sullivan W."/>
            <person name="Andreopoulos W.B."/>
            <person name="Clum A."/>
            <person name="Lindquist E."/>
            <person name="Daum C."/>
            <person name="Ramamoorthy G.K."/>
            <person name="Gryganskyi A."/>
            <person name="Culley D."/>
            <person name="Magnuson J.K."/>
            <person name="James T.Y."/>
            <person name="O'Malley M.A."/>
            <person name="Stajich J.E."/>
            <person name="Spatafora J.W."/>
            <person name="Visel A."/>
            <person name="Grigoriev I.V."/>
        </authorList>
    </citation>
    <scope>NUCLEOTIDE SEQUENCE [LARGE SCALE GENOMIC DNA]</scope>
    <source>
        <strain evidence="3 4">S4</strain>
    </source>
</reference>
<keyword evidence="2" id="KW-0732">Signal</keyword>
<dbReference type="OrthoDB" id="10359974at2759"/>
<evidence type="ECO:0000313" key="3">
    <source>
        <dbReference type="EMBL" id="ORX64384.1"/>
    </source>
</evidence>
<reference evidence="3 4" key="1">
    <citation type="submission" date="2016-08" db="EMBL/GenBank/DDBJ databases">
        <title>A Parts List for Fungal Cellulosomes Revealed by Comparative Genomics.</title>
        <authorList>
            <consortium name="DOE Joint Genome Institute"/>
            <person name="Haitjema C.H."/>
            <person name="Gilmore S.P."/>
            <person name="Henske J.K."/>
            <person name="Solomon K.V."/>
            <person name="De Groot R."/>
            <person name="Kuo A."/>
            <person name="Mondo S.J."/>
            <person name="Salamov A.A."/>
            <person name="Labutti K."/>
            <person name="Zhao Z."/>
            <person name="Chiniquy J."/>
            <person name="Barry K."/>
            <person name="Brewer H.M."/>
            <person name="Purvine S.O."/>
            <person name="Wright A.T."/>
            <person name="Boxma B."/>
            <person name="Van Alen T."/>
            <person name="Hackstein J.H."/>
            <person name="Baker S.E."/>
            <person name="Grigoriev I.V."/>
            <person name="O'Malley M.A."/>
        </authorList>
    </citation>
    <scope>NUCLEOTIDE SEQUENCE [LARGE SCALE GENOMIC DNA]</scope>
    <source>
        <strain evidence="3 4">S4</strain>
    </source>
</reference>
<evidence type="ECO:0000256" key="1">
    <source>
        <dbReference type="SAM" id="MobiDB-lite"/>
    </source>
</evidence>
<feature type="chain" id="PRO_5012305058" evidence="2">
    <location>
        <begin position="19"/>
        <end position="333"/>
    </location>
</feature>
<sequence length="333" mass="38577">MRATTKFLISLAISSTLGYNVYKDAYPVEDECENALRETILGDSFFLNDCYGIGYKLNEYGKLEKNYDICKNYNTSKCQEYYDLRVSDIPECENSNINVIKAMDFYIEMAYVQMRTLCTKDESGNYCKLFENDITNALLQNQKDQLMDMVNETCKSRKCTRNFLNYDRDMKAISEIYGEYVDEYTKIIDDKLNEIPFNSDSLSHIISEEIEDLKLSGHTEDYSRTSNGNGHTEDYSRTSNGNSHTEDYSRTKNGNGHTEDYSRTKNGNNHSDTTSRYNYGHSETISSENYAMGHSETTVYENEYDTEALDAEYDELYENIIKTLSSRKCSRRN</sequence>